<evidence type="ECO:0000256" key="9">
    <source>
        <dbReference type="HAMAP-Rule" id="MF_00161"/>
    </source>
</evidence>
<dbReference type="GO" id="GO:0004190">
    <property type="term" value="F:aspartic-type endopeptidase activity"/>
    <property type="evidence" value="ECO:0007669"/>
    <property type="project" value="UniProtKB-UniRule"/>
</dbReference>
<evidence type="ECO:0000313" key="13">
    <source>
        <dbReference type="Proteomes" id="UP000269352"/>
    </source>
</evidence>
<comment type="function">
    <text evidence="9 10">This protein specifically catalyzes the removal of signal peptides from prolipoproteins.</text>
</comment>
<dbReference type="UniPathway" id="UPA00665"/>
<keyword evidence="8 9" id="KW-0472">Membrane</keyword>
<feature type="transmembrane region" description="Helical" evidence="9">
    <location>
        <begin position="56"/>
        <end position="76"/>
    </location>
</feature>
<evidence type="ECO:0000256" key="8">
    <source>
        <dbReference type="ARBA" id="ARBA00023136"/>
    </source>
</evidence>
<evidence type="ECO:0000256" key="1">
    <source>
        <dbReference type="ARBA" id="ARBA00006139"/>
    </source>
</evidence>
<dbReference type="HAMAP" id="MF_00161">
    <property type="entry name" value="LspA"/>
    <property type="match status" value="1"/>
</dbReference>
<evidence type="ECO:0000256" key="5">
    <source>
        <dbReference type="ARBA" id="ARBA00022750"/>
    </source>
</evidence>
<evidence type="ECO:0000256" key="11">
    <source>
        <dbReference type="RuleBase" id="RU004181"/>
    </source>
</evidence>
<comment type="caution">
    <text evidence="12">The sequence shown here is derived from an EMBL/GenBank/DDBJ whole genome shotgun (WGS) entry which is preliminary data.</text>
</comment>
<dbReference type="Pfam" id="PF01252">
    <property type="entry name" value="Peptidase_A8"/>
    <property type="match status" value="1"/>
</dbReference>
<keyword evidence="7 9" id="KW-1133">Transmembrane helix</keyword>
<feature type="active site" evidence="9">
    <location>
        <position position="126"/>
    </location>
</feature>
<dbReference type="EC" id="3.4.23.36" evidence="9"/>
<dbReference type="PANTHER" id="PTHR33695:SF1">
    <property type="entry name" value="LIPOPROTEIN SIGNAL PEPTIDASE"/>
    <property type="match status" value="1"/>
</dbReference>
<comment type="pathway">
    <text evidence="9">Protein modification; lipoprotein biosynthesis (signal peptide cleavage).</text>
</comment>
<dbReference type="GO" id="GO:0006508">
    <property type="term" value="P:proteolysis"/>
    <property type="evidence" value="ECO:0007669"/>
    <property type="project" value="UniProtKB-KW"/>
</dbReference>
<keyword evidence="6 9" id="KW-0378">Hydrolase</keyword>
<dbReference type="EMBL" id="BGZN01000050">
    <property type="protein sequence ID" value="GBR74503.1"/>
    <property type="molecule type" value="Genomic_DNA"/>
</dbReference>
<evidence type="ECO:0000256" key="3">
    <source>
        <dbReference type="ARBA" id="ARBA00022670"/>
    </source>
</evidence>
<dbReference type="PROSITE" id="PS00855">
    <property type="entry name" value="SPASE_II"/>
    <property type="match status" value="1"/>
</dbReference>
<organism evidence="12 13">
    <name type="scientific">Termititenax aidoneus</name>
    <dbReference type="NCBI Taxonomy" id="2218524"/>
    <lineage>
        <taxon>Bacteria</taxon>
        <taxon>Bacillati</taxon>
        <taxon>Candidatus Margulisiibacteriota</taxon>
        <taxon>Candidatus Termititenacia</taxon>
        <taxon>Candidatus Termititenacales</taxon>
        <taxon>Candidatus Termititenacaceae</taxon>
        <taxon>Candidatus Termititenax</taxon>
    </lineage>
</organism>
<comment type="catalytic activity">
    <reaction evidence="9 10">
        <text>Release of signal peptides from bacterial membrane prolipoproteins. Hydrolyzes -Xaa-Yaa-Zaa-|-(S,diacylglyceryl)Cys-, in which Xaa is hydrophobic (preferably Leu), and Yaa (Ala or Ser) and Zaa (Gly or Ala) have small, neutral side chains.</text>
        <dbReference type="EC" id="3.4.23.36"/>
    </reaction>
</comment>
<keyword evidence="3 9" id="KW-0645">Protease</keyword>
<proteinExistence type="inferred from homology"/>
<keyword evidence="13" id="KW-1185">Reference proteome</keyword>
<dbReference type="AlphaFoldDB" id="A0A388TEU2"/>
<evidence type="ECO:0000256" key="10">
    <source>
        <dbReference type="RuleBase" id="RU000594"/>
    </source>
</evidence>
<dbReference type="PANTHER" id="PTHR33695">
    <property type="entry name" value="LIPOPROTEIN SIGNAL PEPTIDASE"/>
    <property type="match status" value="1"/>
</dbReference>
<evidence type="ECO:0000256" key="2">
    <source>
        <dbReference type="ARBA" id="ARBA00022475"/>
    </source>
</evidence>
<evidence type="ECO:0000256" key="7">
    <source>
        <dbReference type="ARBA" id="ARBA00022989"/>
    </source>
</evidence>
<dbReference type="PRINTS" id="PR00781">
    <property type="entry name" value="LIPOSIGPTASE"/>
</dbReference>
<comment type="similarity">
    <text evidence="1 9 11">Belongs to the peptidase A8 family.</text>
</comment>
<dbReference type="InterPro" id="IPR001872">
    <property type="entry name" value="Peptidase_A8"/>
</dbReference>
<sequence>MLFFLITSFLLTALDFAAKRLALIYLKGGLEITLIPHVLKLIYGENTGAAFGILPAARWFLILLAVIVLLVVLWYVQKERCRSRWQYNGLIFIFAGALGNLIDRILYGYVVDFINLPRWPTFNLADIFIDIGAALLIIYLIGSAEKET</sequence>
<gene>
    <name evidence="9 12" type="primary">lspA</name>
    <name evidence="12" type="ORF">NO1_1665</name>
</gene>
<feature type="transmembrane region" description="Helical" evidence="9">
    <location>
        <begin position="88"/>
        <end position="110"/>
    </location>
</feature>
<dbReference type="GO" id="GO:0005886">
    <property type="term" value="C:plasma membrane"/>
    <property type="evidence" value="ECO:0007669"/>
    <property type="project" value="UniProtKB-SubCell"/>
</dbReference>
<comment type="subcellular location">
    <subcellularLocation>
        <location evidence="9">Cell membrane</location>
        <topology evidence="9">Multi-pass membrane protein</topology>
    </subcellularLocation>
</comment>
<name>A0A388TEU2_TERA1</name>
<dbReference type="NCBIfam" id="TIGR00077">
    <property type="entry name" value="lspA"/>
    <property type="match status" value="1"/>
</dbReference>
<evidence type="ECO:0000256" key="6">
    <source>
        <dbReference type="ARBA" id="ARBA00022801"/>
    </source>
</evidence>
<keyword evidence="12" id="KW-0449">Lipoprotein</keyword>
<evidence type="ECO:0000313" key="12">
    <source>
        <dbReference type="EMBL" id="GBR74503.1"/>
    </source>
</evidence>
<accession>A0A388TEU2</accession>
<feature type="active site" evidence="9">
    <location>
        <position position="112"/>
    </location>
</feature>
<feature type="transmembrane region" description="Helical" evidence="9">
    <location>
        <begin position="122"/>
        <end position="142"/>
    </location>
</feature>
<keyword evidence="2 9" id="KW-1003">Cell membrane</keyword>
<reference evidence="12 13" key="1">
    <citation type="journal article" date="2019" name="ISME J.">
        <title>Genome analyses of uncultured TG2/ZB3 bacteria in 'Margulisbacteria' specifically attached to ectosymbiotic spirochetes of protists in the termite gut.</title>
        <authorList>
            <person name="Utami Y.D."/>
            <person name="Kuwahara H."/>
            <person name="Igai K."/>
            <person name="Murakami T."/>
            <person name="Sugaya K."/>
            <person name="Morikawa T."/>
            <person name="Nagura Y."/>
            <person name="Yuki M."/>
            <person name="Deevong P."/>
            <person name="Inoue T."/>
            <person name="Kihara K."/>
            <person name="Lo N."/>
            <person name="Yamada A."/>
            <person name="Ohkuma M."/>
            <person name="Hongoh Y."/>
        </authorList>
    </citation>
    <scope>NUCLEOTIDE SEQUENCE [LARGE SCALE GENOMIC DNA]</scope>
    <source>
        <strain evidence="12">NkOx7-01</strain>
    </source>
</reference>
<protein>
    <recommendedName>
        <fullName evidence="9">Lipoprotein signal peptidase</fullName>
        <ecNumber evidence="9">3.4.23.36</ecNumber>
    </recommendedName>
    <alternativeName>
        <fullName evidence="9">Prolipoprotein signal peptidase</fullName>
    </alternativeName>
    <alternativeName>
        <fullName evidence="9">Signal peptidase II</fullName>
        <shortName evidence="9">SPase II</shortName>
    </alternativeName>
</protein>
<keyword evidence="4 9" id="KW-0812">Transmembrane</keyword>
<dbReference type="Proteomes" id="UP000269352">
    <property type="component" value="Unassembled WGS sequence"/>
</dbReference>
<evidence type="ECO:0000256" key="4">
    <source>
        <dbReference type="ARBA" id="ARBA00022692"/>
    </source>
</evidence>
<comment type="caution">
    <text evidence="9">Lacks conserved residue(s) required for the propagation of feature annotation.</text>
</comment>
<keyword evidence="5 9" id="KW-0064">Aspartyl protease</keyword>